<dbReference type="SUPFAM" id="SSF56672">
    <property type="entry name" value="DNA/RNA polymerases"/>
    <property type="match status" value="1"/>
</dbReference>
<dbReference type="InterPro" id="IPR043502">
    <property type="entry name" value="DNA/RNA_pol_sf"/>
</dbReference>
<dbReference type="Gene3D" id="3.10.10.10">
    <property type="entry name" value="HIV Type 1 Reverse Transcriptase, subunit A, domain 1"/>
    <property type="match status" value="1"/>
</dbReference>
<sequence length="121" mass="13660">MSLVYAECPLNVRESLVVEYVVDANRNKDTQHSMRLMDEKDLKSALTYSMKCEATKTVSRLVRSMEILQYPRRLPPAKKEEDELLVIEVVDIGSIGESSGPWTSPIVLVKKKDGSTLMILC</sequence>
<keyword evidence="2" id="KW-1185">Reference proteome</keyword>
<protein>
    <submittedName>
        <fullName evidence="1">Transposon Ty3-G Gag-Pol polyprotein</fullName>
    </submittedName>
</protein>
<name>A0A8X6NKA3_NEPPI</name>
<organism evidence="1 2">
    <name type="scientific">Nephila pilipes</name>
    <name type="common">Giant wood spider</name>
    <name type="synonym">Nephila maculata</name>
    <dbReference type="NCBI Taxonomy" id="299642"/>
    <lineage>
        <taxon>Eukaryota</taxon>
        <taxon>Metazoa</taxon>
        <taxon>Ecdysozoa</taxon>
        <taxon>Arthropoda</taxon>
        <taxon>Chelicerata</taxon>
        <taxon>Arachnida</taxon>
        <taxon>Araneae</taxon>
        <taxon>Araneomorphae</taxon>
        <taxon>Entelegynae</taxon>
        <taxon>Araneoidea</taxon>
        <taxon>Nephilidae</taxon>
        <taxon>Nephila</taxon>
    </lineage>
</organism>
<proteinExistence type="predicted"/>
<reference evidence="1" key="1">
    <citation type="submission" date="2020-08" db="EMBL/GenBank/DDBJ databases">
        <title>Multicomponent nature underlies the extraordinary mechanical properties of spider dragline silk.</title>
        <authorList>
            <person name="Kono N."/>
            <person name="Nakamura H."/>
            <person name="Mori M."/>
            <person name="Yoshida Y."/>
            <person name="Ohtoshi R."/>
            <person name="Malay A.D."/>
            <person name="Moran D.A.P."/>
            <person name="Tomita M."/>
            <person name="Numata K."/>
            <person name="Arakawa K."/>
        </authorList>
    </citation>
    <scope>NUCLEOTIDE SEQUENCE</scope>
</reference>
<dbReference type="GO" id="GO:0071897">
    <property type="term" value="P:DNA biosynthetic process"/>
    <property type="evidence" value="ECO:0007669"/>
    <property type="project" value="UniProtKB-ARBA"/>
</dbReference>
<gene>
    <name evidence="1" type="primary">TY3B-G_280</name>
    <name evidence="1" type="ORF">NPIL_97151</name>
</gene>
<dbReference type="OrthoDB" id="6759373at2759"/>
<dbReference type="AlphaFoldDB" id="A0A8X6NKA3"/>
<evidence type="ECO:0000313" key="2">
    <source>
        <dbReference type="Proteomes" id="UP000887013"/>
    </source>
</evidence>
<accession>A0A8X6NKA3</accession>
<comment type="caution">
    <text evidence="1">The sequence shown here is derived from an EMBL/GenBank/DDBJ whole genome shotgun (WGS) entry which is preliminary data.</text>
</comment>
<evidence type="ECO:0000313" key="1">
    <source>
        <dbReference type="EMBL" id="GFT20039.1"/>
    </source>
</evidence>
<dbReference type="EMBL" id="BMAW01105623">
    <property type="protein sequence ID" value="GFT20039.1"/>
    <property type="molecule type" value="Genomic_DNA"/>
</dbReference>
<dbReference type="Proteomes" id="UP000887013">
    <property type="component" value="Unassembled WGS sequence"/>
</dbReference>